<keyword evidence="2" id="KW-1185">Reference proteome</keyword>
<dbReference type="Proteomes" id="UP000054783">
    <property type="component" value="Unassembled WGS sequence"/>
</dbReference>
<name>A0A0V1A340_9BILA</name>
<accession>A0A0V1A340</accession>
<evidence type="ECO:0000313" key="1">
    <source>
        <dbReference type="EMBL" id="KRY19275.1"/>
    </source>
</evidence>
<organism evidence="1 2">
    <name type="scientific">Trichinella patagoniensis</name>
    <dbReference type="NCBI Taxonomy" id="990121"/>
    <lineage>
        <taxon>Eukaryota</taxon>
        <taxon>Metazoa</taxon>
        <taxon>Ecdysozoa</taxon>
        <taxon>Nematoda</taxon>
        <taxon>Enoplea</taxon>
        <taxon>Dorylaimia</taxon>
        <taxon>Trichinellida</taxon>
        <taxon>Trichinellidae</taxon>
        <taxon>Trichinella</taxon>
    </lineage>
</organism>
<dbReference type="EMBL" id="JYDQ01000037">
    <property type="protein sequence ID" value="KRY19275.1"/>
    <property type="molecule type" value="Genomic_DNA"/>
</dbReference>
<gene>
    <name evidence="1" type="ORF">T12_625</name>
</gene>
<reference evidence="1 2" key="1">
    <citation type="submission" date="2015-01" db="EMBL/GenBank/DDBJ databases">
        <title>Evolution of Trichinella species and genotypes.</title>
        <authorList>
            <person name="Korhonen P.K."/>
            <person name="Edoardo P."/>
            <person name="Giuseppe L.R."/>
            <person name="Gasser R.B."/>
        </authorList>
    </citation>
    <scope>NUCLEOTIDE SEQUENCE [LARGE SCALE GENOMIC DNA]</scope>
    <source>
        <strain evidence="1">ISS2496</strain>
    </source>
</reference>
<protein>
    <submittedName>
        <fullName evidence="1">Uncharacterized protein</fullName>
    </submittedName>
</protein>
<dbReference type="AlphaFoldDB" id="A0A0V1A340"/>
<sequence>MVINICVGANAGGIAEFGDKVSAKSPLSATRHVVSDTLEQKLLSHVAYHIQLCDSS</sequence>
<evidence type="ECO:0000313" key="2">
    <source>
        <dbReference type="Proteomes" id="UP000054783"/>
    </source>
</evidence>
<proteinExistence type="predicted"/>
<comment type="caution">
    <text evidence="1">The sequence shown here is derived from an EMBL/GenBank/DDBJ whole genome shotgun (WGS) entry which is preliminary data.</text>
</comment>